<reference evidence="2" key="1">
    <citation type="journal article" date="2020" name="bioRxiv">
        <title>Comparative genomics of Chlamydomonas.</title>
        <authorList>
            <person name="Craig R.J."/>
            <person name="Hasan A.R."/>
            <person name="Ness R.W."/>
            <person name="Keightley P.D."/>
        </authorList>
    </citation>
    <scope>NUCLEOTIDE SEQUENCE</scope>
    <source>
        <strain evidence="2">CCAP 11/70</strain>
    </source>
</reference>
<proteinExistence type="predicted"/>
<feature type="region of interest" description="Disordered" evidence="1">
    <location>
        <begin position="285"/>
        <end position="310"/>
    </location>
</feature>
<name>A0A836BWI1_9CHLO</name>
<protein>
    <submittedName>
        <fullName evidence="2">Uncharacterized protein</fullName>
    </submittedName>
</protein>
<evidence type="ECO:0000256" key="1">
    <source>
        <dbReference type="SAM" id="MobiDB-lite"/>
    </source>
</evidence>
<evidence type="ECO:0000313" key="3">
    <source>
        <dbReference type="Proteomes" id="UP000612055"/>
    </source>
</evidence>
<comment type="caution">
    <text evidence="2">The sequence shown here is derived from an EMBL/GenBank/DDBJ whole genome shotgun (WGS) entry which is preliminary data.</text>
</comment>
<organism evidence="2 3">
    <name type="scientific">Edaphochlamys debaryana</name>
    <dbReference type="NCBI Taxonomy" id="47281"/>
    <lineage>
        <taxon>Eukaryota</taxon>
        <taxon>Viridiplantae</taxon>
        <taxon>Chlorophyta</taxon>
        <taxon>core chlorophytes</taxon>
        <taxon>Chlorophyceae</taxon>
        <taxon>CS clade</taxon>
        <taxon>Chlamydomonadales</taxon>
        <taxon>Chlamydomonadales incertae sedis</taxon>
        <taxon>Edaphochlamys</taxon>
    </lineage>
</organism>
<dbReference type="EMBL" id="JAEHOE010000052">
    <property type="protein sequence ID" value="KAG2491515.1"/>
    <property type="molecule type" value="Genomic_DNA"/>
</dbReference>
<dbReference type="Proteomes" id="UP000612055">
    <property type="component" value="Unassembled WGS sequence"/>
</dbReference>
<sequence>MLVSSTHGPRHLAKQHEVDEGWEACLAIPFASASASACQRIRQLRVIRAADDDGDKRVPGGSLLALLLRLRGVQQLELDFWAIDADWLDARDHLFETVLPSLTAATSVRVDCTADYENSLPLGADELRALLDGMPPSVQRLTVAPVWWSGDLDIQSDLEVDCCLTNGVLTSVNVCALPGEQEELPNHGQLSAFLAESLLPCNKLGPRLGRLGLQLCLEAVEHPPNPDPAAELLARCDTVELEAVKWCGASRIPALEEIWQRIAPPRQLRWGVGVTGTLHLLHADASGRGRRAGRGAGGSDRERSTGRLPPPLLVGDLVRRAAAHMATAAGPGHTVLCRGPGLTAALEASPKAVCKWLGMRARGAISDLTTSGVLQAESQPDSLYRPLPCAGACLLECQGAVSEEVAARTAELARQRVARAEQRRQGATGGGGGAAEDAWLQGVDVLTTSRTLNGAVMQELQELWDGAGPLLANDGSPPDPPGATGVAAGERVRTAGAAQEGAGPATSLS</sequence>
<keyword evidence="3" id="KW-1185">Reference proteome</keyword>
<evidence type="ECO:0000313" key="2">
    <source>
        <dbReference type="EMBL" id="KAG2491515.1"/>
    </source>
</evidence>
<gene>
    <name evidence="2" type="ORF">HYH03_010092</name>
</gene>
<dbReference type="AlphaFoldDB" id="A0A836BWI1"/>
<accession>A0A836BWI1</accession>
<feature type="region of interest" description="Disordered" evidence="1">
    <location>
        <begin position="468"/>
        <end position="509"/>
    </location>
</feature>